<sequence>MYLLTGTTVADVGIVDAGDVTDFGRLSIRALTVASTRLCALLRLLANLLSASTRNLLSASY</sequence>
<evidence type="ECO:0000313" key="1">
    <source>
        <dbReference type="EMBL" id="KIM21636.1"/>
    </source>
</evidence>
<dbReference type="AlphaFoldDB" id="A0A0C3AQW4"/>
<reference evidence="1 2" key="1">
    <citation type="submission" date="2014-04" db="EMBL/GenBank/DDBJ databases">
        <authorList>
            <consortium name="DOE Joint Genome Institute"/>
            <person name="Kuo A."/>
            <person name="Zuccaro A."/>
            <person name="Kohler A."/>
            <person name="Nagy L.G."/>
            <person name="Floudas D."/>
            <person name="Copeland A."/>
            <person name="Barry K.W."/>
            <person name="Cichocki N."/>
            <person name="Veneault-Fourrey C."/>
            <person name="LaButti K."/>
            <person name="Lindquist E.A."/>
            <person name="Lipzen A."/>
            <person name="Lundell T."/>
            <person name="Morin E."/>
            <person name="Murat C."/>
            <person name="Sun H."/>
            <person name="Tunlid A."/>
            <person name="Henrissat B."/>
            <person name="Grigoriev I.V."/>
            <person name="Hibbett D.S."/>
            <person name="Martin F."/>
            <person name="Nordberg H.P."/>
            <person name="Cantor M.N."/>
            <person name="Hua S.X."/>
        </authorList>
    </citation>
    <scope>NUCLEOTIDE SEQUENCE [LARGE SCALE GENOMIC DNA]</scope>
    <source>
        <strain evidence="1 2">MAFF 305830</strain>
    </source>
</reference>
<gene>
    <name evidence="1" type="ORF">M408DRAFT_333343</name>
</gene>
<name>A0A0C3AQW4_SERVB</name>
<protein>
    <submittedName>
        <fullName evidence="1">Uncharacterized protein</fullName>
    </submittedName>
</protein>
<accession>A0A0C3AQW4</accession>
<dbReference type="Proteomes" id="UP000054097">
    <property type="component" value="Unassembled WGS sequence"/>
</dbReference>
<evidence type="ECO:0000313" key="2">
    <source>
        <dbReference type="Proteomes" id="UP000054097"/>
    </source>
</evidence>
<keyword evidence="2" id="KW-1185">Reference proteome</keyword>
<reference evidence="2" key="2">
    <citation type="submission" date="2015-01" db="EMBL/GenBank/DDBJ databases">
        <title>Evolutionary Origins and Diversification of the Mycorrhizal Mutualists.</title>
        <authorList>
            <consortium name="DOE Joint Genome Institute"/>
            <consortium name="Mycorrhizal Genomics Consortium"/>
            <person name="Kohler A."/>
            <person name="Kuo A."/>
            <person name="Nagy L.G."/>
            <person name="Floudas D."/>
            <person name="Copeland A."/>
            <person name="Barry K.W."/>
            <person name="Cichocki N."/>
            <person name="Veneault-Fourrey C."/>
            <person name="LaButti K."/>
            <person name="Lindquist E.A."/>
            <person name="Lipzen A."/>
            <person name="Lundell T."/>
            <person name="Morin E."/>
            <person name="Murat C."/>
            <person name="Riley R."/>
            <person name="Ohm R."/>
            <person name="Sun H."/>
            <person name="Tunlid A."/>
            <person name="Henrissat B."/>
            <person name="Grigoriev I.V."/>
            <person name="Hibbett D.S."/>
            <person name="Martin F."/>
        </authorList>
    </citation>
    <scope>NUCLEOTIDE SEQUENCE [LARGE SCALE GENOMIC DNA]</scope>
    <source>
        <strain evidence="2">MAFF 305830</strain>
    </source>
</reference>
<proteinExistence type="predicted"/>
<dbReference type="EMBL" id="KN824376">
    <property type="protein sequence ID" value="KIM21636.1"/>
    <property type="molecule type" value="Genomic_DNA"/>
</dbReference>
<organism evidence="1 2">
    <name type="scientific">Serendipita vermifera MAFF 305830</name>
    <dbReference type="NCBI Taxonomy" id="933852"/>
    <lineage>
        <taxon>Eukaryota</taxon>
        <taxon>Fungi</taxon>
        <taxon>Dikarya</taxon>
        <taxon>Basidiomycota</taxon>
        <taxon>Agaricomycotina</taxon>
        <taxon>Agaricomycetes</taxon>
        <taxon>Sebacinales</taxon>
        <taxon>Serendipitaceae</taxon>
        <taxon>Serendipita</taxon>
    </lineage>
</organism>
<dbReference type="HOGENOM" id="CLU_2924152_0_0_1"/>